<evidence type="ECO:0000256" key="3">
    <source>
        <dbReference type="ARBA" id="ARBA00023002"/>
    </source>
</evidence>
<comment type="caution">
    <text evidence="8">The sequence shown here is derived from an EMBL/GenBank/DDBJ whole genome shotgun (WGS) entry which is preliminary data.</text>
</comment>
<evidence type="ECO:0000259" key="7">
    <source>
        <dbReference type="Pfam" id="PF00248"/>
    </source>
</evidence>
<keyword evidence="3" id="KW-0560">Oxidoreductase</keyword>
<evidence type="ECO:0000313" key="8">
    <source>
        <dbReference type="EMBL" id="OAP85947.1"/>
    </source>
</evidence>
<name>A0A179B2K8_9ACTO</name>
<dbReference type="InterPro" id="IPR036812">
    <property type="entry name" value="NAD(P)_OxRdtase_dom_sf"/>
</dbReference>
<dbReference type="OrthoDB" id="9804790at2"/>
<evidence type="ECO:0000313" key="9">
    <source>
        <dbReference type="Proteomes" id="UP000078368"/>
    </source>
</evidence>
<dbReference type="PRINTS" id="PR00069">
    <property type="entry name" value="ALDKETRDTASE"/>
</dbReference>
<dbReference type="PIRSF" id="PIRSF000097">
    <property type="entry name" value="AKR"/>
    <property type="match status" value="1"/>
</dbReference>
<gene>
    <name evidence="8" type="ORF">A4H34_01795</name>
</gene>
<feature type="domain" description="NADP-dependent oxidoreductase" evidence="7">
    <location>
        <begin position="17"/>
        <end position="262"/>
    </location>
</feature>
<dbReference type="STRING" id="1823756.A4H34_01795"/>
<dbReference type="PANTHER" id="PTHR43827:SF3">
    <property type="entry name" value="NADP-DEPENDENT OXIDOREDUCTASE DOMAIN-CONTAINING PROTEIN"/>
    <property type="match status" value="1"/>
</dbReference>
<evidence type="ECO:0000256" key="2">
    <source>
        <dbReference type="ARBA" id="ARBA00022857"/>
    </source>
</evidence>
<organism evidence="8 9">
    <name type="scientific">Peptidiphaga gingivicola</name>
    <dbReference type="NCBI Taxonomy" id="2741497"/>
    <lineage>
        <taxon>Bacteria</taxon>
        <taxon>Bacillati</taxon>
        <taxon>Actinomycetota</taxon>
        <taxon>Actinomycetes</taxon>
        <taxon>Actinomycetales</taxon>
        <taxon>Actinomycetaceae</taxon>
        <taxon>Peptidiphaga</taxon>
    </lineage>
</organism>
<feature type="binding site" evidence="5">
    <location>
        <position position="108"/>
    </location>
    <ligand>
        <name>substrate</name>
    </ligand>
</feature>
<feature type="active site" description="Proton donor" evidence="4">
    <location>
        <position position="50"/>
    </location>
</feature>
<keyword evidence="9" id="KW-1185">Reference proteome</keyword>
<dbReference type="CDD" id="cd19071">
    <property type="entry name" value="AKR_AKR1-5-like"/>
    <property type="match status" value="1"/>
</dbReference>
<dbReference type="FunFam" id="3.20.20.100:FF:000002">
    <property type="entry name" value="2,5-diketo-D-gluconic acid reductase A"/>
    <property type="match status" value="1"/>
</dbReference>
<dbReference type="AlphaFoldDB" id="A0A179B2K8"/>
<dbReference type="InterPro" id="IPR018170">
    <property type="entry name" value="Aldo/ket_reductase_CS"/>
</dbReference>
<keyword evidence="2" id="KW-0521">NADP</keyword>
<dbReference type="PANTHER" id="PTHR43827">
    <property type="entry name" value="2,5-DIKETO-D-GLUCONIC ACID REDUCTASE"/>
    <property type="match status" value="1"/>
</dbReference>
<comment type="similarity">
    <text evidence="1">Belongs to the aldo/keto reductase family.</text>
</comment>
<evidence type="ECO:0000256" key="1">
    <source>
        <dbReference type="ARBA" id="ARBA00007905"/>
    </source>
</evidence>
<dbReference type="SUPFAM" id="SSF51430">
    <property type="entry name" value="NAD(P)-linked oxidoreductase"/>
    <property type="match status" value="1"/>
</dbReference>
<dbReference type="InterPro" id="IPR020471">
    <property type="entry name" value="AKR"/>
</dbReference>
<sequence>MSIRNITLNSGHTIPQLGFGTYKITGEDTQRTVEHALSIGYRHIDTAQMYGNEAEVGAAIAASPVPREELFVTTKLDNGNHAPDRARESFAESLTKLGLDYVDLFLIHWPLPNLYGTGYLAAWKTMEEFVEDGRARSIGVSNFERDHLQLLIDESGTVPAVNQIELHPLFQNREVAQFCRDNGIAVEAWAPLVRGAIADNPVVANIASARGCTPAQAILAWHFAKGHIVFPKSVTPARIAENFASADVALTPGDIEAIDSLDRGEAGRTGYHPETMERAAR</sequence>
<evidence type="ECO:0000256" key="5">
    <source>
        <dbReference type="PIRSR" id="PIRSR000097-2"/>
    </source>
</evidence>
<feature type="site" description="Lowers pKa of active site Tyr" evidence="6">
    <location>
        <position position="75"/>
    </location>
</feature>
<protein>
    <submittedName>
        <fullName evidence="8">Oxidoreductase</fullName>
    </submittedName>
</protein>
<evidence type="ECO:0000256" key="6">
    <source>
        <dbReference type="PIRSR" id="PIRSR000097-3"/>
    </source>
</evidence>
<evidence type="ECO:0000256" key="4">
    <source>
        <dbReference type="PIRSR" id="PIRSR000097-1"/>
    </source>
</evidence>
<proteinExistence type="inferred from homology"/>
<reference evidence="8 9" key="1">
    <citation type="submission" date="2016-04" db="EMBL/GenBank/DDBJ databases">
        <title>Peptidophaga gingivicola gen. nov., sp. nov., isolated from human subgingival plaque.</title>
        <authorList>
            <person name="Beall C.J."/>
            <person name="Mokrzan E.M."/>
            <person name="Griffen A.L."/>
            <person name="Leys E.J."/>
        </authorList>
    </citation>
    <scope>NUCLEOTIDE SEQUENCE [LARGE SCALE GENOMIC DNA]</scope>
    <source>
        <strain evidence="8 9">BA112</strain>
    </source>
</reference>
<dbReference type="PROSITE" id="PS00798">
    <property type="entry name" value="ALDOKETO_REDUCTASE_1"/>
    <property type="match status" value="1"/>
</dbReference>
<accession>A0A179B2K8</accession>
<dbReference type="Proteomes" id="UP000078368">
    <property type="component" value="Unassembled WGS sequence"/>
</dbReference>
<dbReference type="Gene3D" id="3.20.20.100">
    <property type="entry name" value="NADP-dependent oxidoreductase domain"/>
    <property type="match status" value="1"/>
</dbReference>
<dbReference type="InterPro" id="IPR023210">
    <property type="entry name" value="NADP_OxRdtase_dom"/>
</dbReference>
<dbReference type="EMBL" id="LVZK01000001">
    <property type="protein sequence ID" value="OAP85947.1"/>
    <property type="molecule type" value="Genomic_DNA"/>
</dbReference>
<dbReference type="GO" id="GO:0016616">
    <property type="term" value="F:oxidoreductase activity, acting on the CH-OH group of donors, NAD or NADP as acceptor"/>
    <property type="evidence" value="ECO:0007669"/>
    <property type="project" value="UniProtKB-ARBA"/>
</dbReference>
<dbReference type="PROSITE" id="PS00062">
    <property type="entry name" value="ALDOKETO_REDUCTASE_2"/>
    <property type="match status" value="1"/>
</dbReference>
<dbReference type="RefSeq" id="WP_064230877.1">
    <property type="nucleotide sequence ID" value="NZ_LVZK01000001.1"/>
</dbReference>
<dbReference type="Pfam" id="PF00248">
    <property type="entry name" value="Aldo_ket_red"/>
    <property type="match status" value="1"/>
</dbReference>